<reference evidence="2 3" key="1">
    <citation type="submission" date="2021-07" db="EMBL/GenBank/DDBJ databases">
        <title>Isolation and characterization of bacteria from a gold mining with a capacity of golden bioaccumulation.</title>
        <authorList>
            <person name="Yang X.J."/>
        </authorList>
    </citation>
    <scope>NUCLEOTIDE SEQUENCE [LARGE SCALE GENOMIC DNA]</scope>
    <source>
        <strain evidence="2 3">Au29</strain>
    </source>
</reference>
<accession>A0ABX8TM35</accession>
<gene>
    <name evidence="2" type="ORF">KWG56_16835</name>
</gene>
<name>A0ABX8TM35_9CAUL</name>
<organism evidence="2 3">
    <name type="scientific">Brevundimonas nasdae</name>
    <dbReference type="NCBI Taxonomy" id="172043"/>
    <lineage>
        <taxon>Bacteria</taxon>
        <taxon>Pseudomonadati</taxon>
        <taxon>Pseudomonadota</taxon>
        <taxon>Alphaproteobacteria</taxon>
        <taxon>Caulobacterales</taxon>
        <taxon>Caulobacteraceae</taxon>
        <taxon>Brevundimonas</taxon>
    </lineage>
</organism>
<evidence type="ECO:0000313" key="2">
    <source>
        <dbReference type="EMBL" id="QYC10199.1"/>
    </source>
</evidence>
<sequence length="177" mass="18459">MMIRSVTTAVAIAGLMGLAACATPSNPALMTVPATPGLTASSGDVGYRSITTVNVSGGKETNPLWTAQVSNVAFKTALEASLAAAGYMGTEGRPLIVTASLIELKQPFAGLDLSVTSQVRYSVEGGGRTLFDETIGATGTASMGDALIATECLKIANEKSIQENIKEFLRRFRERAR</sequence>
<evidence type="ECO:0008006" key="4">
    <source>
        <dbReference type="Google" id="ProtNLM"/>
    </source>
</evidence>
<keyword evidence="1" id="KW-0732">Signal</keyword>
<evidence type="ECO:0000313" key="3">
    <source>
        <dbReference type="Proteomes" id="UP000824334"/>
    </source>
</evidence>
<evidence type="ECO:0000256" key="1">
    <source>
        <dbReference type="SAM" id="SignalP"/>
    </source>
</evidence>
<dbReference type="Proteomes" id="UP000824334">
    <property type="component" value="Chromosome"/>
</dbReference>
<dbReference type="PROSITE" id="PS51257">
    <property type="entry name" value="PROKAR_LIPOPROTEIN"/>
    <property type="match status" value="1"/>
</dbReference>
<dbReference type="EMBL" id="CP080034">
    <property type="protein sequence ID" value="QYC10199.1"/>
    <property type="molecule type" value="Genomic_DNA"/>
</dbReference>
<dbReference type="GeneID" id="94376957"/>
<feature type="signal peptide" evidence="1">
    <location>
        <begin position="1"/>
        <end position="22"/>
    </location>
</feature>
<feature type="chain" id="PRO_5045973634" description="Lipoprotein" evidence="1">
    <location>
        <begin position="23"/>
        <end position="177"/>
    </location>
</feature>
<keyword evidence="3" id="KW-1185">Reference proteome</keyword>
<dbReference type="RefSeq" id="WP_219353026.1">
    <property type="nucleotide sequence ID" value="NZ_CP080034.1"/>
</dbReference>
<proteinExistence type="predicted"/>
<protein>
    <recommendedName>
        <fullName evidence="4">Lipoprotein</fullName>
    </recommendedName>
</protein>